<dbReference type="GO" id="GO:0046917">
    <property type="term" value="F:triphosphoribosyl-dephospho-CoA synthase activity"/>
    <property type="evidence" value="ECO:0007669"/>
    <property type="project" value="InterPro"/>
</dbReference>
<organism evidence="1 2">
    <name type="scientific">Halorubrum salipaludis</name>
    <dbReference type="NCBI Taxonomy" id="2032630"/>
    <lineage>
        <taxon>Archaea</taxon>
        <taxon>Methanobacteriati</taxon>
        <taxon>Methanobacteriota</taxon>
        <taxon>Stenosarchaea group</taxon>
        <taxon>Halobacteria</taxon>
        <taxon>Halobacteriales</taxon>
        <taxon>Haloferacaceae</taxon>
        <taxon>Halorubrum</taxon>
    </lineage>
</organism>
<dbReference type="Gene3D" id="1.10.4200.10">
    <property type="entry name" value="Triphosphoribosyl-dephospho-CoA protein"/>
    <property type="match status" value="1"/>
</dbReference>
<evidence type="ECO:0000313" key="2">
    <source>
        <dbReference type="Proteomes" id="UP000218083"/>
    </source>
</evidence>
<dbReference type="AlphaFoldDB" id="A0A2A2F4X9"/>
<dbReference type="EMBL" id="NSKC01000016">
    <property type="protein sequence ID" value="PAU79774.1"/>
    <property type="molecule type" value="Genomic_DNA"/>
</dbReference>
<dbReference type="OrthoDB" id="85890at2157"/>
<dbReference type="PANTHER" id="PTHR42280">
    <property type="entry name" value="CITG FAMILY PROTEIN"/>
    <property type="match status" value="1"/>
</dbReference>
<protein>
    <submittedName>
        <fullName evidence="1">Triphosphoribosyl-dephospho-CoA synthase</fullName>
    </submittedName>
</protein>
<reference evidence="1 2" key="1">
    <citation type="submission" date="2017-08" db="EMBL/GenBank/DDBJ databases">
        <title>The strain WRN001 was isolated from Binhai saline alkaline soil, Tianjin, China.</title>
        <authorList>
            <person name="Liu D."/>
            <person name="Zhang G."/>
        </authorList>
    </citation>
    <scope>NUCLEOTIDE SEQUENCE [LARGE SCALE GENOMIC DNA]</scope>
    <source>
        <strain evidence="1 2">WN019</strain>
    </source>
</reference>
<dbReference type="RefSeq" id="WP_095638224.1">
    <property type="nucleotide sequence ID" value="NZ_NSKC01000016.1"/>
</dbReference>
<dbReference type="Pfam" id="PF01874">
    <property type="entry name" value="CitG"/>
    <property type="match status" value="1"/>
</dbReference>
<keyword evidence="2" id="KW-1185">Reference proteome</keyword>
<dbReference type="Proteomes" id="UP000218083">
    <property type="component" value="Unassembled WGS sequence"/>
</dbReference>
<dbReference type="InterPro" id="IPR002736">
    <property type="entry name" value="CitG"/>
</dbReference>
<sequence>MKSNPVDDATLALLLEVAGTPKPGNVDRHRDLDDLRFEAFLGGAVGAREGLELAADGVTGIGRAFERGVAGMAERAGTNTQFGCLLLLVPLLRATVARGVDDGLSREAADRAARATTVDDAVAFYRAFEHVDVAVADPPADAADLDVRRGSDAAPALRERGTTLRDVMALSADPADAGGSEDADRVPDRNAREWVEGFPRTFRAAEWIRSDEGPLTDRAARAYLGLLAAEPDTLVAANHGPETAREASERAAAVLGGADGNPDALVGLDGIDAAAVHGADLDDAEGLATAFVDEGINPGTTADLTCAALYVALRQGAESEGAP</sequence>
<dbReference type="GO" id="GO:0005524">
    <property type="term" value="F:ATP binding"/>
    <property type="evidence" value="ECO:0007669"/>
    <property type="project" value="InterPro"/>
</dbReference>
<dbReference type="PANTHER" id="PTHR42280:SF1">
    <property type="entry name" value="CITG FAMILY PROTEIN"/>
    <property type="match status" value="1"/>
</dbReference>
<name>A0A2A2F4X9_9EURY</name>
<gene>
    <name evidence="1" type="ORF">CK500_16200</name>
</gene>
<proteinExistence type="predicted"/>
<evidence type="ECO:0000313" key="1">
    <source>
        <dbReference type="EMBL" id="PAU79774.1"/>
    </source>
</evidence>
<comment type="caution">
    <text evidence="1">The sequence shown here is derived from an EMBL/GenBank/DDBJ whole genome shotgun (WGS) entry which is preliminary data.</text>
</comment>
<accession>A0A2A2F4X9</accession>